<dbReference type="PRINTS" id="PR00385">
    <property type="entry name" value="P450"/>
</dbReference>
<feature type="binding site" description="axial binding residue" evidence="8">
    <location>
        <position position="391"/>
    </location>
    <ligand>
        <name>heme</name>
        <dbReference type="ChEBI" id="CHEBI:30413"/>
    </ligand>
    <ligandPart>
        <name>Fe</name>
        <dbReference type="ChEBI" id="CHEBI:18248"/>
    </ligandPart>
</feature>
<dbReference type="InterPro" id="IPR036396">
    <property type="entry name" value="Cyt_P450_sf"/>
</dbReference>
<keyword evidence="3 8" id="KW-0349">Heme</keyword>
<reference evidence="10" key="1">
    <citation type="submission" date="2020-09" db="EMBL/GenBank/DDBJ databases">
        <title>Iningainema tapete sp. nov. (Scytonemataceae, Cyanobacteria) from greenhouses in central Florida (USA) produces two types of nodularin with biosynthetic potential for microcystin-LR and anabaenopeptins.</title>
        <authorList>
            <person name="Berthold D.E."/>
            <person name="Lefler F.W."/>
            <person name="Huang I.-S."/>
            <person name="Abdulla H."/>
            <person name="Zimba P.V."/>
            <person name="Laughinghouse H.D. IV."/>
        </authorList>
    </citation>
    <scope>NUCLEOTIDE SEQUENCE</scope>
    <source>
        <strain evidence="10">BLCCT55</strain>
    </source>
</reference>
<evidence type="ECO:0000256" key="9">
    <source>
        <dbReference type="RuleBase" id="RU000461"/>
    </source>
</evidence>
<dbReference type="InterPro" id="IPR017972">
    <property type="entry name" value="Cyt_P450_CS"/>
</dbReference>
<dbReference type="Gene3D" id="1.10.630.10">
    <property type="entry name" value="Cytochrome P450"/>
    <property type="match status" value="1"/>
</dbReference>
<dbReference type="GO" id="GO:0004497">
    <property type="term" value="F:monooxygenase activity"/>
    <property type="evidence" value="ECO:0007669"/>
    <property type="project" value="UniProtKB-KW"/>
</dbReference>
<dbReference type="PROSITE" id="PS00086">
    <property type="entry name" value="CYTOCHROME_P450"/>
    <property type="match status" value="1"/>
</dbReference>
<keyword evidence="5 9" id="KW-0560">Oxidoreductase</keyword>
<evidence type="ECO:0000256" key="6">
    <source>
        <dbReference type="ARBA" id="ARBA00023004"/>
    </source>
</evidence>
<organism evidence="10 11">
    <name type="scientific">Iningainema tapete BLCC-T55</name>
    <dbReference type="NCBI Taxonomy" id="2748662"/>
    <lineage>
        <taxon>Bacteria</taxon>
        <taxon>Bacillati</taxon>
        <taxon>Cyanobacteriota</taxon>
        <taxon>Cyanophyceae</taxon>
        <taxon>Nostocales</taxon>
        <taxon>Scytonemataceae</taxon>
        <taxon>Iningainema tapete</taxon>
    </lineage>
</organism>
<sequence>MQQLKSAQQMPGSFGVPILSDLQFVATEGYGLIEGLHRYGPVFKTSIIGQKCAVLIGPEANRLVLQEQADCLSSYLGWRFFMEHVFGRPMMIQDGQQHMRTRRLMTPAFHSAALTSYFQTMETIASASLKDWATRGEINLSHELRKATLLVGIQLLLGVQAQQEIEEVGKYYNELLKGAIALLRFNVPFTTYGRSQIARQKLKNQLQEIIAQRRQQGLQATQDVLGLFLATVDEDGNSLPEEQIMDELIHLVNGSHFTTAGVLSWAMFELAARPEWRDRLQQELNQVVGKESLNVGHLRQLTQMTYFLKEIERLYPPTSIIVRGVVKEIEYAGYRIEPGWSIIISQFLTHRLPEIYTNPEQFDPERFAPGREEDKKIPFSLVGFGGGAHICIGREFALMEIKIFLALLLRQYHWTITPEYSQLAPVLVPPKAQEKLRAKMAMGACPDCYTL</sequence>
<evidence type="ECO:0000256" key="7">
    <source>
        <dbReference type="ARBA" id="ARBA00023033"/>
    </source>
</evidence>
<keyword evidence="6 8" id="KW-0408">Iron</keyword>
<keyword evidence="11" id="KW-1185">Reference proteome</keyword>
<dbReference type="RefSeq" id="WP_190825730.1">
    <property type="nucleotide sequence ID" value="NZ_CAWPPI010000025.1"/>
</dbReference>
<evidence type="ECO:0000256" key="4">
    <source>
        <dbReference type="ARBA" id="ARBA00022723"/>
    </source>
</evidence>
<dbReference type="Pfam" id="PF00067">
    <property type="entry name" value="p450"/>
    <property type="match status" value="1"/>
</dbReference>
<dbReference type="AlphaFoldDB" id="A0A8J6XQB4"/>
<protein>
    <submittedName>
        <fullName evidence="10">Cytochrome P450</fullName>
    </submittedName>
</protein>
<evidence type="ECO:0000313" key="11">
    <source>
        <dbReference type="Proteomes" id="UP000629098"/>
    </source>
</evidence>
<evidence type="ECO:0000313" key="10">
    <source>
        <dbReference type="EMBL" id="MBD2771433.1"/>
    </source>
</evidence>
<comment type="similarity">
    <text evidence="2 9">Belongs to the cytochrome P450 family.</text>
</comment>
<evidence type="ECO:0000256" key="5">
    <source>
        <dbReference type="ARBA" id="ARBA00023002"/>
    </source>
</evidence>
<dbReference type="SUPFAM" id="SSF48264">
    <property type="entry name" value="Cytochrome P450"/>
    <property type="match status" value="1"/>
</dbReference>
<evidence type="ECO:0000256" key="8">
    <source>
        <dbReference type="PIRSR" id="PIRSR602403-1"/>
    </source>
</evidence>
<proteinExistence type="inferred from homology"/>
<evidence type="ECO:0000256" key="2">
    <source>
        <dbReference type="ARBA" id="ARBA00010617"/>
    </source>
</evidence>
<gene>
    <name evidence="10" type="ORF">ICL16_04730</name>
</gene>
<dbReference type="GO" id="GO:0020037">
    <property type="term" value="F:heme binding"/>
    <property type="evidence" value="ECO:0007669"/>
    <property type="project" value="InterPro"/>
</dbReference>
<dbReference type="Proteomes" id="UP000629098">
    <property type="component" value="Unassembled WGS sequence"/>
</dbReference>
<dbReference type="PRINTS" id="PR00465">
    <property type="entry name" value="EP450IV"/>
</dbReference>
<dbReference type="GO" id="GO:0016125">
    <property type="term" value="P:sterol metabolic process"/>
    <property type="evidence" value="ECO:0007669"/>
    <property type="project" value="TreeGrafter"/>
</dbReference>
<dbReference type="GO" id="GO:0016705">
    <property type="term" value="F:oxidoreductase activity, acting on paired donors, with incorporation or reduction of molecular oxygen"/>
    <property type="evidence" value="ECO:0007669"/>
    <property type="project" value="InterPro"/>
</dbReference>
<comment type="cofactor">
    <cofactor evidence="1 8">
        <name>heme</name>
        <dbReference type="ChEBI" id="CHEBI:30413"/>
    </cofactor>
</comment>
<dbReference type="InterPro" id="IPR002403">
    <property type="entry name" value="Cyt_P450_E_grp-IV"/>
</dbReference>
<dbReference type="GO" id="GO:0005506">
    <property type="term" value="F:iron ion binding"/>
    <property type="evidence" value="ECO:0007669"/>
    <property type="project" value="InterPro"/>
</dbReference>
<dbReference type="EMBL" id="JACXAE010000025">
    <property type="protein sequence ID" value="MBD2771433.1"/>
    <property type="molecule type" value="Genomic_DNA"/>
</dbReference>
<name>A0A8J6XQB4_9CYAN</name>
<evidence type="ECO:0000256" key="1">
    <source>
        <dbReference type="ARBA" id="ARBA00001971"/>
    </source>
</evidence>
<keyword evidence="7 9" id="KW-0503">Monooxygenase</keyword>
<keyword evidence="4 8" id="KW-0479">Metal-binding</keyword>
<comment type="caution">
    <text evidence="10">The sequence shown here is derived from an EMBL/GenBank/DDBJ whole genome shotgun (WGS) entry which is preliminary data.</text>
</comment>
<dbReference type="PANTHER" id="PTHR24286:SF24">
    <property type="entry name" value="LANOSTEROL 14-ALPHA DEMETHYLASE"/>
    <property type="match status" value="1"/>
</dbReference>
<dbReference type="PANTHER" id="PTHR24286">
    <property type="entry name" value="CYTOCHROME P450 26"/>
    <property type="match status" value="1"/>
</dbReference>
<accession>A0A8J6XQB4</accession>
<evidence type="ECO:0000256" key="3">
    <source>
        <dbReference type="ARBA" id="ARBA00022617"/>
    </source>
</evidence>
<dbReference type="InterPro" id="IPR001128">
    <property type="entry name" value="Cyt_P450"/>
</dbReference>